<gene>
    <name evidence="2" type="ORF">BN9_053930</name>
</gene>
<evidence type="ECO:0008006" key="4">
    <source>
        <dbReference type="Google" id="ProtNLM"/>
    </source>
</evidence>
<evidence type="ECO:0000256" key="1">
    <source>
        <dbReference type="PROSITE-ProRule" id="PRU00339"/>
    </source>
</evidence>
<dbReference type="PROSITE" id="PS50005">
    <property type="entry name" value="TPR"/>
    <property type="match status" value="1"/>
</dbReference>
<comment type="caution">
    <text evidence="2">The sequence shown here is derived from an EMBL/GenBank/DDBJ whole genome shotgun (WGS) entry which is preliminary data.</text>
</comment>
<keyword evidence="3" id="KW-1185">Reference proteome</keyword>
<dbReference type="SMART" id="SM00028">
    <property type="entry name" value="TPR"/>
    <property type="match status" value="4"/>
</dbReference>
<dbReference type="Pfam" id="PF13181">
    <property type="entry name" value="TPR_8"/>
    <property type="match status" value="1"/>
</dbReference>
<dbReference type="AlphaFoldDB" id="A0A024GCJ6"/>
<dbReference type="InterPro" id="IPR011990">
    <property type="entry name" value="TPR-like_helical_dom_sf"/>
</dbReference>
<dbReference type="InterPro" id="IPR019734">
    <property type="entry name" value="TPR_rpt"/>
</dbReference>
<dbReference type="PANTHER" id="PTHR10098">
    <property type="entry name" value="RAPSYN-RELATED"/>
    <property type="match status" value="1"/>
</dbReference>
<accession>A0A024GCJ6</accession>
<proteinExistence type="predicted"/>
<dbReference type="InParanoid" id="A0A024GCJ6"/>
<dbReference type="SUPFAM" id="SSF48452">
    <property type="entry name" value="TPR-like"/>
    <property type="match status" value="2"/>
</dbReference>
<dbReference type="Gene3D" id="1.25.40.10">
    <property type="entry name" value="Tetratricopeptide repeat domain"/>
    <property type="match status" value="2"/>
</dbReference>
<feature type="repeat" description="TPR" evidence="1">
    <location>
        <begin position="315"/>
        <end position="348"/>
    </location>
</feature>
<dbReference type="PANTHER" id="PTHR10098:SF108">
    <property type="entry name" value="TETRATRICOPEPTIDE REPEAT PROTEIN 28"/>
    <property type="match status" value="1"/>
</dbReference>
<evidence type="ECO:0000313" key="2">
    <source>
        <dbReference type="EMBL" id="CCI44584.1"/>
    </source>
</evidence>
<dbReference type="OrthoDB" id="286233at2759"/>
<protein>
    <recommendedName>
        <fullName evidence="4">MalT-like TPR region domain-containing protein</fullName>
    </recommendedName>
</protein>
<reference evidence="2 3" key="1">
    <citation type="submission" date="2012-05" db="EMBL/GenBank/DDBJ databases">
        <title>Recombination and specialization in a pathogen metapopulation.</title>
        <authorList>
            <person name="Gardiner A."/>
            <person name="Kemen E."/>
            <person name="Schultz-Larsen T."/>
            <person name="MacLean D."/>
            <person name="Van Oosterhout C."/>
            <person name="Jones J.D.G."/>
        </authorList>
    </citation>
    <scope>NUCLEOTIDE SEQUENCE [LARGE SCALE GENOMIC DNA]</scope>
    <source>
        <strain evidence="2 3">Ac Nc2</strain>
    </source>
</reference>
<sequence>MMPQSSRFSPQKGMLTRHLECKSLDPQPIDKIYLSEAFPQIDLPQRIKPPENCKSPARIAVASRDDRVRQTYFSPQAIAMKKLKKKLRAKFDNIIGLDENLTYFTYPNQRLQDEAVSAKLLKEFTMLAESGKRSGRHDTEFAAYICLGIIHDNEQDYTKAIDCYMCAYLLSENMGNKAFQALSCNYIGVDYQLMSSINKAYMYTGHFVDANNVSLEKALLFHQKHLEISNGAGKFVAHLNLGLTSASLNRPSEATWHYQEGLRFAIANNSKQWQSLAVGNLGLLACRHNDAETSLACIERHLQHLELLHDRSGEAYAWFLLGQIALHMGDYDRAVRSLDHAYRMSKEIGELSMMKQYSCYVGAARARLRMKDYIAKVSCDFVHVTD</sequence>
<dbReference type="STRING" id="65357.A0A024GCJ6"/>
<keyword evidence="1" id="KW-0802">TPR repeat</keyword>
<organism evidence="2 3">
    <name type="scientific">Albugo candida</name>
    <dbReference type="NCBI Taxonomy" id="65357"/>
    <lineage>
        <taxon>Eukaryota</taxon>
        <taxon>Sar</taxon>
        <taxon>Stramenopiles</taxon>
        <taxon>Oomycota</taxon>
        <taxon>Peronosporomycetes</taxon>
        <taxon>Albuginales</taxon>
        <taxon>Albuginaceae</taxon>
        <taxon>Albugo</taxon>
    </lineage>
</organism>
<dbReference type="Proteomes" id="UP000053237">
    <property type="component" value="Unassembled WGS sequence"/>
</dbReference>
<evidence type="ECO:0000313" key="3">
    <source>
        <dbReference type="Proteomes" id="UP000053237"/>
    </source>
</evidence>
<name>A0A024GCJ6_9STRA</name>
<dbReference type="EMBL" id="CAIX01000074">
    <property type="protein sequence ID" value="CCI44584.1"/>
    <property type="molecule type" value="Genomic_DNA"/>
</dbReference>